<dbReference type="Pfam" id="PF08988">
    <property type="entry name" value="T3SS_needle_E"/>
    <property type="match status" value="1"/>
</dbReference>
<dbReference type="Gene3D" id="1.20.5.420">
    <property type="entry name" value="Immunoglobulin FC, subunit C"/>
    <property type="match status" value="1"/>
</dbReference>
<sequence>MTTKPPVLLTDLEQQLVGEQGRQKAQELQEQLQQMSLRIRQEMAKGLSTEQYELYQAGNQACLAAVDVVQHYLRKP</sequence>
<keyword evidence="1" id="KW-0175">Coiled coil</keyword>
<proteinExistence type="predicted"/>
<keyword evidence="3" id="KW-1185">Reference proteome</keyword>
<reference evidence="2" key="1">
    <citation type="submission" date="2021-11" db="EMBL/GenBank/DDBJ databases">
        <title>Draft genome sequence of Alcaligenes endophyticus type strain CCUG 75668T.</title>
        <authorList>
            <person name="Salva-Serra F."/>
            <person name="Duran R.E."/>
            <person name="Seeger M."/>
            <person name="Moore E.R.B."/>
            <person name="Jaen-Luchoro D."/>
        </authorList>
    </citation>
    <scope>NUCLEOTIDE SEQUENCE</scope>
    <source>
        <strain evidence="2">CCUG 75668</strain>
    </source>
</reference>
<dbReference type="RefSeq" id="WP_266122589.1">
    <property type="nucleotide sequence ID" value="NZ_JAJHNU010000001.1"/>
</dbReference>
<comment type="caution">
    <text evidence="2">The sequence shown here is derived from an EMBL/GenBank/DDBJ whole genome shotgun (WGS) entry which is preliminary data.</text>
</comment>
<dbReference type="InterPro" id="IPR012671">
    <property type="entry name" value="T3SS_PscE/YscE"/>
</dbReference>
<name>A0ABT8EFM1_9BURK</name>
<evidence type="ECO:0008006" key="4">
    <source>
        <dbReference type="Google" id="ProtNLM"/>
    </source>
</evidence>
<dbReference type="EMBL" id="JAJHNU010000001">
    <property type="protein sequence ID" value="MDN4120075.1"/>
    <property type="molecule type" value="Genomic_DNA"/>
</dbReference>
<accession>A0ABT8EFM1</accession>
<evidence type="ECO:0000256" key="1">
    <source>
        <dbReference type="SAM" id="Coils"/>
    </source>
</evidence>
<evidence type="ECO:0000313" key="2">
    <source>
        <dbReference type="EMBL" id="MDN4120075.1"/>
    </source>
</evidence>
<organism evidence="2 3">
    <name type="scientific">Alcaligenes endophyticus</name>
    <dbReference type="NCBI Taxonomy" id="1929088"/>
    <lineage>
        <taxon>Bacteria</taxon>
        <taxon>Pseudomonadati</taxon>
        <taxon>Pseudomonadota</taxon>
        <taxon>Betaproteobacteria</taxon>
        <taxon>Burkholderiales</taxon>
        <taxon>Alcaligenaceae</taxon>
        <taxon>Alcaligenes</taxon>
    </lineage>
</organism>
<dbReference type="Proteomes" id="UP001168613">
    <property type="component" value="Unassembled WGS sequence"/>
</dbReference>
<gene>
    <name evidence="2" type="ORF">LMS43_02110</name>
</gene>
<evidence type="ECO:0000313" key="3">
    <source>
        <dbReference type="Proteomes" id="UP001168613"/>
    </source>
</evidence>
<feature type="coiled-coil region" evidence="1">
    <location>
        <begin position="18"/>
        <end position="45"/>
    </location>
</feature>
<protein>
    <recommendedName>
        <fullName evidence="4">EscE/YscE/SsaE family type III secretion system needle protein co-chaperone</fullName>
    </recommendedName>
</protein>